<name>A0A560GV04_9PROT</name>
<evidence type="ECO:0000313" key="3">
    <source>
        <dbReference type="Proteomes" id="UP000315751"/>
    </source>
</evidence>
<evidence type="ECO:0000259" key="1">
    <source>
        <dbReference type="Pfam" id="PF09037"/>
    </source>
</evidence>
<sequence length="252" mass="28977">MHPVARLYERENDFPLYRGGPKKTYMIAAIPRTGSTHLSIKLWNTGAMGAPMEYTNLSNRDRMIQRLGRGDSLTYWKRLKTVRTSPNGVFGFKAFVSDYRNIAANHEALLPMIESDKVIYLVRKDRVAQAVSYAKAVQTAAWFSGVEYKKEPEYDLKAMLNAENWINQQESAWEEIFQMTGTSPLRIYYEDFLADTEKSIMEIAKFLEIHPAEFHPLGLQDIEKQSDQISQEWARKFTEYKNTVGQSGDIAA</sequence>
<comment type="caution">
    <text evidence="2">The sequence shown here is derived from an EMBL/GenBank/DDBJ whole genome shotgun (WGS) entry which is preliminary data.</text>
</comment>
<gene>
    <name evidence="2" type="ORF">FBZ90_11583</name>
</gene>
<accession>A0A560GV04</accession>
<dbReference type="PIRSF" id="PIRSF021497">
    <property type="entry name" value="Sulphotransferase_Stf0"/>
    <property type="match status" value="1"/>
</dbReference>
<dbReference type="AlphaFoldDB" id="A0A560GV04"/>
<protein>
    <submittedName>
        <fullName evidence="2">LPS sulfotransferase NodH</fullName>
    </submittedName>
</protein>
<dbReference type="SUPFAM" id="SSF52540">
    <property type="entry name" value="P-loop containing nucleoside triphosphate hydrolases"/>
    <property type="match status" value="1"/>
</dbReference>
<dbReference type="InterPro" id="IPR027417">
    <property type="entry name" value="P-loop_NTPase"/>
</dbReference>
<feature type="domain" description="Sulphotransferase Stf0" evidence="1">
    <location>
        <begin position="24"/>
        <end position="238"/>
    </location>
</feature>
<keyword evidence="3" id="KW-1185">Reference proteome</keyword>
<dbReference type="InterPro" id="IPR015124">
    <property type="entry name" value="Stf0"/>
</dbReference>
<keyword evidence="2" id="KW-0808">Transferase</keyword>
<reference evidence="2 3" key="1">
    <citation type="submission" date="2019-06" db="EMBL/GenBank/DDBJ databases">
        <title>Genomic Encyclopedia of Type Strains, Phase IV (KMG-V): Genome sequencing to study the core and pangenomes of soil and plant-associated prokaryotes.</title>
        <authorList>
            <person name="Whitman W."/>
        </authorList>
    </citation>
    <scope>NUCLEOTIDE SEQUENCE [LARGE SCALE GENOMIC DNA]</scope>
    <source>
        <strain evidence="2 3">BR 11622</strain>
    </source>
</reference>
<organism evidence="2 3">
    <name type="scientific">Nitrospirillum amazonense</name>
    <dbReference type="NCBI Taxonomy" id="28077"/>
    <lineage>
        <taxon>Bacteria</taxon>
        <taxon>Pseudomonadati</taxon>
        <taxon>Pseudomonadota</taxon>
        <taxon>Alphaproteobacteria</taxon>
        <taxon>Rhodospirillales</taxon>
        <taxon>Azospirillaceae</taxon>
        <taxon>Nitrospirillum</taxon>
    </lineage>
</organism>
<evidence type="ECO:0000313" key="2">
    <source>
        <dbReference type="EMBL" id="TWB37270.1"/>
    </source>
</evidence>
<dbReference type="Proteomes" id="UP000315751">
    <property type="component" value="Unassembled WGS sequence"/>
</dbReference>
<dbReference type="Pfam" id="PF09037">
    <property type="entry name" value="Sulphotransf"/>
    <property type="match status" value="1"/>
</dbReference>
<dbReference type="Gene3D" id="3.40.50.300">
    <property type="entry name" value="P-loop containing nucleotide triphosphate hydrolases"/>
    <property type="match status" value="1"/>
</dbReference>
<proteinExistence type="predicted"/>
<dbReference type="GO" id="GO:0016740">
    <property type="term" value="F:transferase activity"/>
    <property type="evidence" value="ECO:0007669"/>
    <property type="project" value="UniProtKB-KW"/>
</dbReference>
<dbReference type="InterPro" id="IPR024628">
    <property type="entry name" value="Sulfotransferase_Stf0_dom"/>
</dbReference>
<dbReference type="EMBL" id="VITR01000015">
    <property type="protein sequence ID" value="TWB37270.1"/>
    <property type="molecule type" value="Genomic_DNA"/>
</dbReference>